<reference evidence="4 5" key="1">
    <citation type="journal article" date="2006" name="Int. J. Syst. Evol. Microbiol.">
        <title>Costertonia aggregata gen. nov., sp. nov., a mesophilic marine bacterium of the family Flavobacteriaceae, isolated from a mature biofilm.</title>
        <authorList>
            <person name="Kwon K.K."/>
            <person name="Lee Y.K."/>
            <person name="Lee H.K."/>
        </authorList>
    </citation>
    <scope>NUCLEOTIDE SEQUENCE [LARGE SCALE GENOMIC DNA]</scope>
    <source>
        <strain evidence="4 5">KCCM 42265</strain>
    </source>
</reference>
<evidence type="ECO:0000256" key="2">
    <source>
        <dbReference type="SAM" id="SignalP"/>
    </source>
</evidence>
<keyword evidence="2" id="KW-0732">Signal</keyword>
<dbReference type="KEGG" id="cagg:HYG79_03900"/>
<evidence type="ECO:0000313" key="4">
    <source>
        <dbReference type="EMBL" id="QLG44521.1"/>
    </source>
</evidence>
<keyword evidence="1" id="KW-0175">Coiled coil</keyword>
<evidence type="ECO:0000313" key="5">
    <source>
        <dbReference type="Proteomes" id="UP000509302"/>
    </source>
</evidence>
<evidence type="ECO:0000259" key="3">
    <source>
        <dbReference type="SMART" id="SM00327"/>
    </source>
</evidence>
<name>A0A7H9AM56_9FLAO</name>
<feature type="chain" id="PRO_5028981738" evidence="2">
    <location>
        <begin position="26"/>
        <end position="393"/>
    </location>
</feature>
<dbReference type="EMBL" id="CP058595">
    <property type="protein sequence ID" value="QLG44521.1"/>
    <property type="molecule type" value="Genomic_DNA"/>
</dbReference>
<feature type="signal peptide" evidence="2">
    <location>
        <begin position="1"/>
        <end position="25"/>
    </location>
</feature>
<dbReference type="Pfam" id="PF00092">
    <property type="entry name" value="VWA"/>
    <property type="match status" value="1"/>
</dbReference>
<dbReference type="RefSeq" id="WP_179240855.1">
    <property type="nucleotide sequence ID" value="NZ_CP058595.1"/>
</dbReference>
<feature type="coiled-coil region" evidence="1">
    <location>
        <begin position="335"/>
        <end position="362"/>
    </location>
</feature>
<evidence type="ECO:0000256" key="1">
    <source>
        <dbReference type="SAM" id="Coils"/>
    </source>
</evidence>
<dbReference type="AlphaFoldDB" id="A0A7H9AM56"/>
<dbReference type="SMART" id="SM00327">
    <property type="entry name" value="VWA"/>
    <property type="match status" value="1"/>
</dbReference>
<gene>
    <name evidence="4" type="ORF">HYG79_03900</name>
</gene>
<dbReference type="InterPro" id="IPR002035">
    <property type="entry name" value="VWF_A"/>
</dbReference>
<organism evidence="4 5">
    <name type="scientific">Costertonia aggregata</name>
    <dbReference type="NCBI Taxonomy" id="343403"/>
    <lineage>
        <taxon>Bacteria</taxon>
        <taxon>Pseudomonadati</taxon>
        <taxon>Bacteroidota</taxon>
        <taxon>Flavobacteriia</taxon>
        <taxon>Flavobacteriales</taxon>
        <taxon>Flavobacteriaceae</taxon>
        <taxon>Costertonia</taxon>
    </lineage>
</organism>
<sequence length="393" mass="43855">MKNARQILGAGLMAFTLATSTACEAKTKKTSKETLIAQVMTNKEKTANNTVKIALLLDTSNSMDGLINQAKAQLWDIVNKFTHAKCGNETRPKLEIALYQYGNDALSSKEGYIQQVLDFSGDLDEISEKLFSLTTNGGEEYCGTVIQTSLKQLDWGKNPDNLKMIFIAGNEPFTQGKLNYVDAVTNAKEKDVVVNTIFCGNYEQGINTKWKDGAKRTGGEYMAIDHNKQVVHIDTPYDDIIIKLNGKLNKTYISYGSLGQVKMEAQATQDTNAYEMEEAVAVKRAVSKSSRLYSNSSWDLVDASDDSGFDVSKIKKEQLPATLKGKSNAEIETFIAEKKAERKKIQKEIRELNTKRNAYIAKNQKEGSKGELENAMLNAIERQASKKDYRWEK</sequence>
<accession>A0A7H9AM56</accession>
<dbReference type="SUPFAM" id="SSF53300">
    <property type="entry name" value="vWA-like"/>
    <property type="match status" value="1"/>
</dbReference>
<dbReference type="Proteomes" id="UP000509302">
    <property type="component" value="Chromosome"/>
</dbReference>
<protein>
    <submittedName>
        <fullName evidence="4">VWA domain-containing protein</fullName>
    </submittedName>
</protein>
<dbReference type="Gene3D" id="3.40.50.410">
    <property type="entry name" value="von Willebrand factor, type A domain"/>
    <property type="match status" value="1"/>
</dbReference>
<proteinExistence type="predicted"/>
<dbReference type="PROSITE" id="PS51257">
    <property type="entry name" value="PROKAR_LIPOPROTEIN"/>
    <property type="match status" value="1"/>
</dbReference>
<dbReference type="CDD" id="cd00198">
    <property type="entry name" value="vWFA"/>
    <property type="match status" value="1"/>
</dbReference>
<feature type="domain" description="VWFA" evidence="3">
    <location>
        <begin position="50"/>
        <end position="235"/>
    </location>
</feature>
<keyword evidence="5" id="KW-1185">Reference proteome</keyword>
<dbReference type="InterPro" id="IPR036465">
    <property type="entry name" value="vWFA_dom_sf"/>
</dbReference>